<protein>
    <recommendedName>
        <fullName evidence="2">Serine-threonine/tyrosine-protein kinase catalytic domain-containing protein</fullName>
    </recommendedName>
</protein>
<dbReference type="AlphaFoldDB" id="A0A978VI33"/>
<feature type="domain" description="Serine-threonine/tyrosine-protein kinase catalytic" evidence="2">
    <location>
        <begin position="48"/>
        <end position="103"/>
    </location>
</feature>
<sequence>MTCSLLGVEALVICTKVILTMGPPLLPSNGSNRSQQKGPTSSKPKSRCFHYCNDEREMMLVYKYMAHGTLQEHLYNSDNPPLSCKQCLQICIGAACGLYYLHTVDKKQISLAEWACSCYHNGTLDEIVDKHLKGRIAPECLRK</sequence>
<dbReference type="InterPro" id="IPR045272">
    <property type="entry name" value="ANXUR1/2-like"/>
</dbReference>
<dbReference type="InterPro" id="IPR011009">
    <property type="entry name" value="Kinase-like_dom_sf"/>
</dbReference>
<dbReference type="SUPFAM" id="SSF56112">
    <property type="entry name" value="Protein kinase-like (PK-like)"/>
    <property type="match status" value="1"/>
</dbReference>
<dbReference type="GO" id="GO:0004714">
    <property type="term" value="F:transmembrane receptor protein tyrosine kinase activity"/>
    <property type="evidence" value="ECO:0007669"/>
    <property type="project" value="InterPro"/>
</dbReference>
<reference evidence="3" key="1">
    <citation type="journal article" date="2021" name="Front. Plant Sci.">
        <title>Chromosome-Scale Genome Assembly for Chinese Sour Jujube and Insights Into Its Genome Evolution and Domestication Signature.</title>
        <authorList>
            <person name="Shen L.-Y."/>
            <person name="Luo H."/>
            <person name="Wang X.-L."/>
            <person name="Wang X.-M."/>
            <person name="Qiu X.-J."/>
            <person name="Liu H."/>
            <person name="Zhou S.-S."/>
            <person name="Jia K.-H."/>
            <person name="Nie S."/>
            <person name="Bao Y.-T."/>
            <person name="Zhang R.-G."/>
            <person name="Yun Q.-Z."/>
            <person name="Chai Y.-H."/>
            <person name="Lu J.-Y."/>
            <person name="Li Y."/>
            <person name="Zhao S.-W."/>
            <person name="Mao J.-F."/>
            <person name="Jia S.-G."/>
            <person name="Mao Y.-M."/>
        </authorList>
    </citation>
    <scope>NUCLEOTIDE SEQUENCE</scope>
    <source>
        <strain evidence="3">AT0</strain>
        <tissue evidence="3">Leaf</tissue>
    </source>
</reference>
<feature type="chain" id="PRO_5038090915" description="Serine-threonine/tyrosine-protein kinase catalytic domain-containing protein" evidence="1">
    <location>
        <begin position="21"/>
        <end position="143"/>
    </location>
</feature>
<name>A0A978VI33_ZIZJJ</name>
<gene>
    <name evidence="3" type="ORF">FEM48_Zijuj04G0055500</name>
</gene>
<accession>A0A978VI33</accession>
<evidence type="ECO:0000313" key="4">
    <source>
        <dbReference type="Proteomes" id="UP000813462"/>
    </source>
</evidence>
<evidence type="ECO:0000313" key="3">
    <source>
        <dbReference type="EMBL" id="KAH7532752.1"/>
    </source>
</evidence>
<proteinExistence type="predicted"/>
<organism evidence="3 4">
    <name type="scientific">Ziziphus jujuba var. spinosa</name>
    <dbReference type="NCBI Taxonomy" id="714518"/>
    <lineage>
        <taxon>Eukaryota</taxon>
        <taxon>Viridiplantae</taxon>
        <taxon>Streptophyta</taxon>
        <taxon>Embryophyta</taxon>
        <taxon>Tracheophyta</taxon>
        <taxon>Spermatophyta</taxon>
        <taxon>Magnoliopsida</taxon>
        <taxon>eudicotyledons</taxon>
        <taxon>Gunneridae</taxon>
        <taxon>Pentapetalae</taxon>
        <taxon>rosids</taxon>
        <taxon>fabids</taxon>
        <taxon>Rosales</taxon>
        <taxon>Rhamnaceae</taxon>
        <taxon>Paliureae</taxon>
        <taxon>Ziziphus</taxon>
    </lineage>
</organism>
<dbReference type="InterPro" id="IPR001245">
    <property type="entry name" value="Ser-Thr/Tyr_kinase_cat_dom"/>
</dbReference>
<dbReference type="PANTHER" id="PTHR27003:SF460">
    <property type="entry name" value="RECEPTOR-LIKE PROTEIN KINASE FERONIA"/>
    <property type="match status" value="1"/>
</dbReference>
<keyword evidence="1" id="KW-0732">Signal</keyword>
<evidence type="ECO:0000256" key="1">
    <source>
        <dbReference type="SAM" id="SignalP"/>
    </source>
</evidence>
<feature type="signal peptide" evidence="1">
    <location>
        <begin position="1"/>
        <end position="20"/>
    </location>
</feature>
<dbReference type="Pfam" id="PF07714">
    <property type="entry name" value="PK_Tyr_Ser-Thr"/>
    <property type="match status" value="1"/>
</dbReference>
<comment type="caution">
    <text evidence="3">The sequence shown here is derived from an EMBL/GenBank/DDBJ whole genome shotgun (WGS) entry which is preliminary data.</text>
</comment>
<evidence type="ECO:0000259" key="2">
    <source>
        <dbReference type="Pfam" id="PF07714"/>
    </source>
</evidence>
<dbReference type="Gene3D" id="1.10.510.10">
    <property type="entry name" value="Transferase(Phosphotransferase) domain 1"/>
    <property type="match status" value="1"/>
</dbReference>
<dbReference type="GO" id="GO:0005886">
    <property type="term" value="C:plasma membrane"/>
    <property type="evidence" value="ECO:0007669"/>
    <property type="project" value="TreeGrafter"/>
</dbReference>
<dbReference type="PANTHER" id="PTHR27003">
    <property type="entry name" value="OS07G0166700 PROTEIN"/>
    <property type="match status" value="1"/>
</dbReference>
<dbReference type="Proteomes" id="UP000813462">
    <property type="component" value="Unassembled WGS sequence"/>
</dbReference>
<dbReference type="EMBL" id="JAEACU010000004">
    <property type="protein sequence ID" value="KAH7532752.1"/>
    <property type="molecule type" value="Genomic_DNA"/>
</dbReference>
<dbReference type="GO" id="GO:0009506">
    <property type="term" value="C:plasmodesma"/>
    <property type="evidence" value="ECO:0007669"/>
    <property type="project" value="TreeGrafter"/>
</dbReference>